<protein>
    <submittedName>
        <fullName evidence="5">Complement 1 q protein</fullName>
    </submittedName>
</protein>
<dbReference type="SUPFAM" id="SSF49842">
    <property type="entry name" value="TNF-like"/>
    <property type="match status" value="1"/>
</dbReference>
<keyword evidence="2" id="KW-0964">Secreted</keyword>
<evidence type="ECO:0000259" key="4">
    <source>
        <dbReference type="PROSITE" id="PS50871"/>
    </source>
</evidence>
<reference evidence="5" key="1">
    <citation type="submission" date="2016-12" db="EMBL/GenBank/DDBJ databases">
        <title>Molecular cloning and expression of C1q gene from hard clam Meretrix meretrix.</title>
        <authorList>
            <person name="Sui L."/>
            <person name="Li H."/>
            <person name="He C."/>
        </authorList>
    </citation>
    <scope>NUCLEOTIDE SEQUENCE</scope>
</reference>
<dbReference type="InterPro" id="IPR008983">
    <property type="entry name" value="Tumour_necrosis_fac-like_dom"/>
</dbReference>
<dbReference type="PROSITE" id="PS50871">
    <property type="entry name" value="C1Q"/>
    <property type="match status" value="1"/>
</dbReference>
<dbReference type="PRINTS" id="PR00007">
    <property type="entry name" value="COMPLEMNTC1Q"/>
</dbReference>
<proteinExistence type="evidence at transcript level"/>
<dbReference type="SMART" id="SM00110">
    <property type="entry name" value="C1Q"/>
    <property type="match status" value="1"/>
</dbReference>
<feature type="domain" description="C1q" evidence="4">
    <location>
        <begin position="26"/>
        <end position="163"/>
    </location>
</feature>
<accession>F1DI21</accession>
<sequence>MASFETKVFALILTTVYSALSAPVNNGEHAVSFSVGLANTQRVYNKDTILYDNVFVNEHNGYSTSTGIFTCPIPGLYVFHFHAYSSNKDTIMWLELVHNDRAVVSVSGYNSHTVGSQTVMLKLRKGDRVQIQSKEFQEFALFGLNDQIYSTFTGYIIHEDPNQHLSDSSSFVGK</sequence>
<evidence type="ECO:0000256" key="2">
    <source>
        <dbReference type="ARBA" id="ARBA00022525"/>
    </source>
</evidence>
<dbReference type="EMBL" id="HQ850699">
    <property type="protein sequence ID" value="ADX99230.1"/>
    <property type="molecule type" value="mRNA"/>
</dbReference>
<dbReference type="GO" id="GO:0005581">
    <property type="term" value="C:collagen trimer"/>
    <property type="evidence" value="ECO:0007669"/>
    <property type="project" value="UniProtKB-KW"/>
</dbReference>
<keyword evidence="3" id="KW-0732">Signal</keyword>
<dbReference type="InterPro" id="IPR001073">
    <property type="entry name" value="C1q_dom"/>
</dbReference>
<dbReference type="PANTHER" id="PTHR15427:SF33">
    <property type="entry name" value="COLLAGEN IV NC1 DOMAIN-CONTAINING PROTEIN"/>
    <property type="match status" value="1"/>
</dbReference>
<gene>
    <name evidence="5" type="primary">C1q</name>
</gene>
<dbReference type="Gene3D" id="2.60.120.40">
    <property type="match status" value="1"/>
</dbReference>
<feature type="signal peptide" evidence="3">
    <location>
        <begin position="1"/>
        <end position="21"/>
    </location>
</feature>
<dbReference type="Pfam" id="PF00386">
    <property type="entry name" value="C1q"/>
    <property type="match status" value="1"/>
</dbReference>
<evidence type="ECO:0000256" key="1">
    <source>
        <dbReference type="ARBA" id="ARBA00004613"/>
    </source>
</evidence>
<evidence type="ECO:0000256" key="3">
    <source>
        <dbReference type="SAM" id="SignalP"/>
    </source>
</evidence>
<feature type="chain" id="PRO_5003264097" evidence="3">
    <location>
        <begin position="22"/>
        <end position="174"/>
    </location>
</feature>
<name>F1DI21_MERMT</name>
<dbReference type="AlphaFoldDB" id="F1DI21"/>
<evidence type="ECO:0000313" key="5">
    <source>
        <dbReference type="EMBL" id="ADX99230.1"/>
    </source>
</evidence>
<dbReference type="InterPro" id="IPR050392">
    <property type="entry name" value="Collagen/C1q_domain"/>
</dbReference>
<comment type="subcellular location">
    <subcellularLocation>
        <location evidence="1">Secreted</location>
    </subcellularLocation>
</comment>
<organism evidence="5">
    <name type="scientific">Meretrix meretrix</name>
    <name type="common">Asiatic hard clam</name>
    <name type="synonym">Venus meretrix</name>
    <dbReference type="NCBI Taxonomy" id="291251"/>
    <lineage>
        <taxon>Eukaryota</taxon>
        <taxon>Metazoa</taxon>
        <taxon>Spiralia</taxon>
        <taxon>Lophotrochozoa</taxon>
        <taxon>Mollusca</taxon>
        <taxon>Bivalvia</taxon>
        <taxon>Autobranchia</taxon>
        <taxon>Heteroconchia</taxon>
        <taxon>Euheterodonta</taxon>
        <taxon>Imparidentia</taxon>
        <taxon>Neoheterodontei</taxon>
        <taxon>Venerida</taxon>
        <taxon>Veneroidea</taxon>
        <taxon>Veneridae</taxon>
        <taxon>Meretrix</taxon>
    </lineage>
</organism>
<dbReference type="PANTHER" id="PTHR15427">
    <property type="entry name" value="EMILIN ELASTIN MICROFIBRIL INTERFACE-LOCATED PROTEIN ELASTIN MICROFIBRIL INTERFACER"/>
    <property type="match status" value="1"/>
</dbReference>